<accession>A0A1T5NCD9</accession>
<dbReference type="EMBL" id="FUZZ01000001">
    <property type="protein sequence ID" value="SKC98097.1"/>
    <property type="molecule type" value="Genomic_DNA"/>
</dbReference>
<dbReference type="Proteomes" id="UP000190166">
    <property type="component" value="Unassembled WGS sequence"/>
</dbReference>
<evidence type="ECO:0000313" key="2">
    <source>
        <dbReference type="EMBL" id="SKC98097.1"/>
    </source>
</evidence>
<evidence type="ECO:0000313" key="3">
    <source>
        <dbReference type="Proteomes" id="UP000190166"/>
    </source>
</evidence>
<sequence length="188" mass="21294">MRHLFKLCLLLSVYLPAMAQKPANELHFTSSQQQLITVYKGTIFVNGNKAFVLHEDIINYKSKRNRLVENGKSVFLFLEVNGSPNKNRLYVFNIDHSLADSLLSAVSSDVKDWDRDGNLEFGGSDLTEVHPAADSMYYVPSKFYEIKRGKITYDAELTETTDKKVNGIFLAPPLNSSSTVIPKPKKRY</sequence>
<keyword evidence="1" id="KW-0732">Signal</keyword>
<evidence type="ECO:0000256" key="1">
    <source>
        <dbReference type="SAM" id="SignalP"/>
    </source>
</evidence>
<gene>
    <name evidence="2" type="ORF">SAMN05660461_1098</name>
</gene>
<dbReference type="AlphaFoldDB" id="A0A1T5NCD9"/>
<dbReference type="RefSeq" id="WP_143313498.1">
    <property type="nucleotide sequence ID" value="NZ_FUZZ01000001.1"/>
</dbReference>
<proteinExistence type="predicted"/>
<feature type="chain" id="PRO_5012549823" evidence="1">
    <location>
        <begin position="20"/>
        <end position="188"/>
    </location>
</feature>
<protein>
    <submittedName>
        <fullName evidence="2">Uncharacterized protein</fullName>
    </submittedName>
</protein>
<organism evidence="2 3">
    <name type="scientific">Chitinophaga ginsengisegetis</name>
    <dbReference type="NCBI Taxonomy" id="393003"/>
    <lineage>
        <taxon>Bacteria</taxon>
        <taxon>Pseudomonadati</taxon>
        <taxon>Bacteroidota</taxon>
        <taxon>Chitinophagia</taxon>
        <taxon>Chitinophagales</taxon>
        <taxon>Chitinophagaceae</taxon>
        <taxon>Chitinophaga</taxon>
    </lineage>
</organism>
<feature type="signal peptide" evidence="1">
    <location>
        <begin position="1"/>
        <end position="19"/>
    </location>
</feature>
<keyword evidence="3" id="KW-1185">Reference proteome</keyword>
<reference evidence="2 3" key="1">
    <citation type="submission" date="2017-02" db="EMBL/GenBank/DDBJ databases">
        <authorList>
            <person name="Peterson S.W."/>
        </authorList>
    </citation>
    <scope>NUCLEOTIDE SEQUENCE [LARGE SCALE GENOMIC DNA]</scope>
    <source>
        <strain evidence="2 3">DSM 18108</strain>
    </source>
</reference>
<name>A0A1T5NCD9_9BACT</name>